<protein>
    <submittedName>
        <fullName evidence="1">Uncharacterized protein</fullName>
    </submittedName>
</protein>
<evidence type="ECO:0000313" key="2">
    <source>
        <dbReference type="Proteomes" id="UP000077623"/>
    </source>
</evidence>
<reference evidence="2" key="1">
    <citation type="submission" date="2016-04" db="EMBL/GenBank/DDBJ databases">
        <authorList>
            <person name="Quiroz-Castaneda R.E."/>
            <person name="Martinez-Ocampo F."/>
        </authorList>
    </citation>
    <scope>NUCLEOTIDE SEQUENCE [LARGE SCALE GENOMIC DNA]</scope>
    <source>
        <strain evidence="2">INIFAP01</strain>
    </source>
</reference>
<organism evidence="1 2">
    <name type="scientific">Candidatus Mycoplasma haematobovis</name>
    <dbReference type="NCBI Taxonomy" id="432608"/>
    <lineage>
        <taxon>Bacteria</taxon>
        <taxon>Bacillati</taxon>
        <taxon>Mycoplasmatota</taxon>
        <taxon>Mollicutes</taxon>
        <taxon>Mycoplasmataceae</taxon>
        <taxon>Mycoplasma</taxon>
    </lineage>
</organism>
<evidence type="ECO:0000313" key="1">
    <source>
        <dbReference type="EMBL" id="OAL10063.1"/>
    </source>
</evidence>
<sequence length="327" mass="38589">MSKLKFFATLLFSALGIFGANWYYKPRNIKDLLKWQGIKLASDNKAWKSMFFEHQEELKLKGIENEDSLWSWCSERFKSTNLDDDQTLAEAKKYCSDSAQSIMGRIIREGEENMVIGKDDYGAFAVNYVLTGHSKEVLDLVNLPEEQQSNTFYVSQELSKWCEKKKIEKITNQEDLDKFSNFKKRCYNRGVKTISDLLKKQGLKPMTGDEAYKKRFKDELKDAPKLIEEIRSNLEIRRAKLKEAWQFLRRTKEAYKSKEELDEEEAKELERISKIVPDNPEDKELKENGWRHYKWWCEDRLKRNLTDAGIYPNTYAIVSYRCTEKVA</sequence>
<dbReference type="Proteomes" id="UP000077623">
    <property type="component" value="Unassembled WGS sequence"/>
</dbReference>
<dbReference type="AlphaFoldDB" id="A0A1A9QC79"/>
<dbReference type="STRING" id="432608.A6V39_04060"/>
<accession>A0A1A9QC79</accession>
<dbReference type="RefSeq" id="WP_187150450.1">
    <property type="nucleotide sequence ID" value="NZ_LWUJ01000012.1"/>
</dbReference>
<gene>
    <name evidence="1" type="ORF">A6V39_04060</name>
</gene>
<comment type="caution">
    <text evidence="1">The sequence shown here is derived from an EMBL/GenBank/DDBJ whole genome shotgun (WGS) entry which is preliminary data.</text>
</comment>
<name>A0A1A9QC79_9MOLU</name>
<keyword evidence="2" id="KW-1185">Reference proteome</keyword>
<proteinExistence type="predicted"/>
<dbReference type="EMBL" id="LWUJ01000012">
    <property type="protein sequence ID" value="OAL10063.1"/>
    <property type="molecule type" value="Genomic_DNA"/>
</dbReference>